<evidence type="ECO:0000256" key="1">
    <source>
        <dbReference type="ARBA" id="ARBA00008210"/>
    </source>
</evidence>
<dbReference type="InterPro" id="IPR036354">
    <property type="entry name" value="Prot_inh_pot1_sf"/>
</dbReference>
<evidence type="ECO:0000313" key="4">
    <source>
        <dbReference type="EMBL" id="KAB2625543.1"/>
    </source>
</evidence>
<dbReference type="OrthoDB" id="10013825at2759"/>
<organism evidence="4 5">
    <name type="scientific">Pyrus ussuriensis x Pyrus communis</name>
    <dbReference type="NCBI Taxonomy" id="2448454"/>
    <lineage>
        <taxon>Eukaryota</taxon>
        <taxon>Viridiplantae</taxon>
        <taxon>Streptophyta</taxon>
        <taxon>Embryophyta</taxon>
        <taxon>Tracheophyta</taxon>
        <taxon>Spermatophyta</taxon>
        <taxon>Magnoliopsida</taxon>
        <taxon>eudicotyledons</taxon>
        <taxon>Gunneridae</taxon>
        <taxon>Pentapetalae</taxon>
        <taxon>rosids</taxon>
        <taxon>fabids</taxon>
        <taxon>Rosales</taxon>
        <taxon>Rosaceae</taxon>
        <taxon>Amygdaloideae</taxon>
        <taxon>Maleae</taxon>
        <taxon>Pyrus</taxon>
    </lineage>
</organism>
<reference evidence="4 5" key="1">
    <citation type="submission" date="2019-09" db="EMBL/GenBank/DDBJ databases">
        <authorList>
            <person name="Ou C."/>
        </authorList>
    </citation>
    <scope>NUCLEOTIDE SEQUENCE [LARGE SCALE GENOMIC DNA]</scope>
    <source>
        <strain evidence="4">S2</strain>
        <tissue evidence="4">Leaf</tissue>
    </source>
</reference>
<dbReference type="GO" id="GO:0004867">
    <property type="term" value="F:serine-type endopeptidase inhibitor activity"/>
    <property type="evidence" value="ECO:0007669"/>
    <property type="project" value="UniProtKB-KW"/>
</dbReference>
<sequence>MDSSSSRTAQIECRWGKYVWPELLGDEGTVAEATIKRENSTVNVEIVVERTIVPADF</sequence>
<keyword evidence="3" id="KW-0722">Serine protease inhibitor</keyword>
<accession>A0A5N5HG16</accession>
<dbReference type="GO" id="GO:0009611">
    <property type="term" value="P:response to wounding"/>
    <property type="evidence" value="ECO:0007669"/>
    <property type="project" value="InterPro"/>
</dbReference>
<evidence type="ECO:0000256" key="2">
    <source>
        <dbReference type="ARBA" id="ARBA00022690"/>
    </source>
</evidence>
<dbReference type="EMBL" id="SMOL01000160">
    <property type="protein sequence ID" value="KAB2625543.1"/>
    <property type="molecule type" value="Genomic_DNA"/>
</dbReference>
<comment type="caution">
    <text evidence="4">The sequence shown here is derived from an EMBL/GenBank/DDBJ whole genome shotgun (WGS) entry which is preliminary data.</text>
</comment>
<protein>
    <submittedName>
        <fullName evidence="4">Uncharacterized protein</fullName>
    </submittedName>
</protein>
<keyword evidence="2" id="KW-0646">Protease inhibitor</keyword>
<dbReference type="Pfam" id="PF00280">
    <property type="entry name" value="potato_inhibit"/>
    <property type="match status" value="1"/>
</dbReference>
<reference evidence="5" key="2">
    <citation type="submission" date="2019-10" db="EMBL/GenBank/DDBJ databases">
        <title>A de novo genome assembly of a pear dwarfing rootstock.</title>
        <authorList>
            <person name="Wang F."/>
            <person name="Wang J."/>
            <person name="Li S."/>
            <person name="Zhang Y."/>
            <person name="Fang M."/>
            <person name="Ma L."/>
            <person name="Zhao Y."/>
            <person name="Jiang S."/>
        </authorList>
    </citation>
    <scope>NUCLEOTIDE SEQUENCE [LARGE SCALE GENOMIC DNA]</scope>
</reference>
<dbReference type="Gene3D" id="3.30.10.10">
    <property type="entry name" value="Trypsin Inhibitor V, subunit A"/>
    <property type="match status" value="1"/>
</dbReference>
<dbReference type="AlphaFoldDB" id="A0A5N5HG16"/>
<gene>
    <name evidence="4" type="ORF">D8674_017203</name>
</gene>
<evidence type="ECO:0000313" key="5">
    <source>
        <dbReference type="Proteomes" id="UP000327157"/>
    </source>
</evidence>
<dbReference type="SUPFAM" id="SSF54654">
    <property type="entry name" value="CI-2 family of serine protease inhibitors"/>
    <property type="match status" value="1"/>
</dbReference>
<comment type="similarity">
    <text evidence="1">Belongs to the protease inhibitor I13 (potato type I serine protease inhibitor) family.</text>
</comment>
<dbReference type="PROSITE" id="PS00285">
    <property type="entry name" value="POTATO_INHIBITOR"/>
    <property type="match status" value="1"/>
</dbReference>
<keyword evidence="5" id="KW-1185">Reference proteome</keyword>
<name>A0A5N5HG16_9ROSA</name>
<proteinExistence type="inferred from homology"/>
<evidence type="ECO:0000256" key="3">
    <source>
        <dbReference type="ARBA" id="ARBA00022900"/>
    </source>
</evidence>
<reference evidence="4 5" key="3">
    <citation type="submission" date="2019-11" db="EMBL/GenBank/DDBJ databases">
        <title>A de novo genome assembly of a pear dwarfing rootstock.</title>
        <authorList>
            <person name="Wang F."/>
            <person name="Wang J."/>
            <person name="Li S."/>
            <person name="Zhang Y."/>
            <person name="Fang M."/>
            <person name="Ma L."/>
            <person name="Zhao Y."/>
            <person name="Jiang S."/>
        </authorList>
    </citation>
    <scope>NUCLEOTIDE SEQUENCE [LARGE SCALE GENOMIC DNA]</scope>
    <source>
        <strain evidence="4">S2</strain>
        <tissue evidence="4">Leaf</tissue>
    </source>
</reference>
<dbReference type="Proteomes" id="UP000327157">
    <property type="component" value="Chromosome 16"/>
</dbReference>
<dbReference type="InterPro" id="IPR000864">
    <property type="entry name" value="Prot_inh_pot1"/>
</dbReference>